<dbReference type="PANTHER" id="PTHR34146:SF3">
    <property type="entry name" value="POLYNUCLEOTIDYL TRANSFERASE, RIBONUCLEASE H-LIKE SUPERFAMILY PROTEIN"/>
    <property type="match status" value="1"/>
</dbReference>
<feature type="domain" description="RNase H type-1" evidence="1">
    <location>
        <begin position="125"/>
        <end position="247"/>
    </location>
</feature>
<evidence type="ECO:0000313" key="2">
    <source>
        <dbReference type="EMBL" id="KAJ4755843.1"/>
    </source>
</evidence>
<reference evidence="2" key="1">
    <citation type="submission" date="2022-08" db="EMBL/GenBank/DDBJ databases">
        <authorList>
            <person name="Marques A."/>
        </authorList>
    </citation>
    <scope>NUCLEOTIDE SEQUENCE</scope>
    <source>
        <strain evidence="2">RhyPub2mFocal</strain>
        <tissue evidence="2">Leaves</tissue>
    </source>
</reference>
<evidence type="ECO:0000259" key="1">
    <source>
        <dbReference type="Pfam" id="PF13456"/>
    </source>
</evidence>
<dbReference type="GO" id="GO:0004523">
    <property type="term" value="F:RNA-DNA hybrid ribonuclease activity"/>
    <property type="evidence" value="ECO:0007669"/>
    <property type="project" value="InterPro"/>
</dbReference>
<dbReference type="SUPFAM" id="SSF53098">
    <property type="entry name" value="Ribonuclease H-like"/>
    <property type="match status" value="1"/>
</dbReference>
<proteinExistence type="predicted"/>
<sequence>MCQRCGMENEFVNHMFFFCPHVRMVWFASQLALRTDYLPLSFPQALSSIISFLDDEQFVLCCNLLWSVWKARNKHVLEGKCTALEAVIAEAYNCKVDAKSMQVQGVNICKNAIQLSPEEGVILLDASWDTSKASALAFMVYDRMGNLICINCRPFQANSPFQAEAIALEEAAHYSMLMQESKIILFSDCRILVNAVNDFDYQTLPDWHAMEQVCRLRETIQAHQGRIEIRAVKREVVENAHMLANEARRRGTTWHGFPTAQQLARMKLKVKLDAEVFFKKND</sequence>
<accession>A0AAV8CP06</accession>
<dbReference type="InterPro" id="IPR012337">
    <property type="entry name" value="RNaseH-like_sf"/>
</dbReference>
<dbReference type="EMBL" id="JAMFTS010000005">
    <property type="protein sequence ID" value="KAJ4755843.1"/>
    <property type="molecule type" value="Genomic_DNA"/>
</dbReference>
<gene>
    <name evidence="2" type="ORF">LUZ62_090248</name>
</gene>
<dbReference type="InterPro" id="IPR002156">
    <property type="entry name" value="RNaseH_domain"/>
</dbReference>
<dbReference type="Gene3D" id="3.30.420.10">
    <property type="entry name" value="Ribonuclease H-like superfamily/Ribonuclease H"/>
    <property type="match status" value="1"/>
</dbReference>
<evidence type="ECO:0000313" key="3">
    <source>
        <dbReference type="Proteomes" id="UP001140206"/>
    </source>
</evidence>
<dbReference type="InterPro" id="IPR036397">
    <property type="entry name" value="RNaseH_sf"/>
</dbReference>
<dbReference type="PANTHER" id="PTHR34146">
    <property type="entry name" value="POLYNUCLEOTIDYL TRANSFERASE, RIBONUCLEASE H-LIKE SUPERFAMILY PROTEIN-RELATED"/>
    <property type="match status" value="1"/>
</dbReference>
<organism evidence="2 3">
    <name type="scientific">Rhynchospora pubera</name>
    <dbReference type="NCBI Taxonomy" id="906938"/>
    <lineage>
        <taxon>Eukaryota</taxon>
        <taxon>Viridiplantae</taxon>
        <taxon>Streptophyta</taxon>
        <taxon>Embryophyta</taxon>
        <taxon>Tracheophyta</taxon>
        <taxon>Spermatophyta</taxon>
        <taxon>Magnoliopsida</taxon>
        <taxon>Liliopsida</taxon>
        <taxon>Poales</taxon>
        <taxon>Cyperaceae</taxon>
        <taxon>Cyperoideae</taxon>
        <taxon>Rhynchosporeae</taxon>
        <taxon>Rhynchospora</taxon>
    </lineage>
</organism>
<dbReference type="GO" id="GO:0003676">
    <property type="term" value="F:nucleic acid binding"/>
    <property type="evidence" value="ECO:0007669"/>
    <property type="project" value="InterPro"/>
</dbReference>
<name>A0AAV8CP06_9POAL</name>
<keyword evidence="3" id="KW-1185">Reference proteome</keyword>
<dbReference type="Pfam" id="PF13456">
    <property type="entry name" value="RVT_3"/>
    <property type="match status" value="1"/>
</dbReference>
<dbReference type="AlphaFoldDB" id="A0AAV8CP06"/>
<comment type="caution">
    <text evidence="2">The sequence shown here is derived from an EMBL/GenBank/DDBJ whole genome shotgun (WGS) entry which is preliminary data.</text>
</comment>
<dbReference type="Proteomes" id="UP001140206">
    <property type="component" value="Chromosome 5"/>
</dbReference>
<protein>
    <recommendedName>
        <fullName evidence="1">RNase H type-1 domain-containing protein</fullName>
    </recommendedName>
</protein>